<dbReference type="GO" id="GO:0046983">
    <property type="term" value="F:protein dimerization activity"/>
    <property type="evidence" value="ECO:0007669"/>
    <property type="project" value="InterPro"/>
</dbReference>
<protein>
    <recommendedName>
        <fullName evidence="2">histidine kinase</fullName>
        <ecNumber evidence="2">2.7.13.3</ecNumber>
    </recommendedName>
</protein>
<dbReference type="GO" id="GO:0016020">
    <property type="term" value="C:membrane"/>
    <property type="evidence" value="ECO:0007669"/>
    <property type="project" value="InterPro"/>
</dbReference>
<name>A0A8J4EA14_9ACTN</name>
<dbReference type="GO" id="GO:0000155">
    <property type="term" value="F:phosphorelay sensor kinase activity"/>
    <property type="evidence" value="ECO:0007669"/>
    <property type="project" value="InterPro"/>
</dbReference>
<dbReference type="SMART" id="SM00387">
    <property type="entry name" value="HATPase_c"/>
    <property type="match status" value="1"/>
</dbReference>
<evidence type="ECO:0000256" key="8">
    <source>
        <dbReference type="ARBA" id="ARBA00023012"/>
    </source>
</evidence>
<keyword evidence="6" id="KW-0418">Kinase</keyword>
<evidence type="ECO:0000313" key="11">
    <source>
        <dbReference type="EMBL" id="GIJ67029.1"/>
    </source>
</evidence>
<evidence type="ECO:0000256" key="2">
    <source>
        <dbReference type="ARBA" id="ARBA00012438"/>
    </source>
</evidence>
<dbReference type="InterPro" id="IPR036890">
    <property type="entry name" value="HATPase_C_sf"/>
</dbReference>
<dbReference type="Gene3D" id="1.20.5.1930">
    <property type="match status" value="1"/>
</dbReference>
<reference evidence="11" key="1">
    <citation type="submission" date="2021-01" db="EMBL/GenBank/DDBJ databases">
        <title>Whole genome shotgun sequence of Virgisporangium ochraceum NBRC 16418.</title>
        <authorList>
            <person name="Komaki H."/>
            <person name="Tamura T."/>
        </authorList>
    </citation>
    <scope>NUCLEOTIDE SEQUENCE</scope>
    <source>
        <strain evidence="11">NBRC 16418</strain>
    </source>
</reference>
<dbReference type="CDD" id="cd16917">
    <property type="entry name" value="HATPase_UhpB-NarQ-NarX-like"/>
    <property type="match status" value="1"/>
</dbReference>
<comment type="caution">
    <text evidence="11">The sequence shown here is derived from an EMBL/GenBank/DDBJ whole genome shotgun (WGS) entry which is preliminary data.</text>
</comment>
<evidence type="ECO:0000256" key="1">
    <source>
        <dbReference type="ARBA" id="ARBA00000085"/>
    </source>
</evidence>
<sequence>MARPARAVTVDPVPPPPIARRALAAAQPLALAAVDVLVAAAVVAAAVLMRPPGAGVAVWVPAALVGTPLAVRRRWPVPVLGAVLAAGAVGLFGGVRPEPVVYAVAYALYPVALRSARAGAWALAVAVAGVVGPGLVDAAVADLPVHPVDDPHSESFSATPASATAFCVVVLGGSWALARVLAARRRHADQFARSLTARAVAEERLRIARDVHDVVGHNLSLIATRAAVATHLGTGRDDALRTIEEVSRTALADVRLVLDGVRDDDPPSITNLDRLVEQTRAAGVEVTVERGDLSAVPAAVVASAYRIVQEALTNVRRHAPSSRCRVTVAVAGGALAVAVVDDGAGCAPRPAGRPGHGLLGMRERVALHGGTLSAGPLADGGFAVRATLPVPA</sequence>
<dbReference type="SUPFAM" id="SSF55874">
    <property type="entry name" value="ATPase domain of HSP90 chaperone/DNA topoisomerase II/histidine kinase"/>
    <property type="match status" value="1"/>
</dbReference>
<feature type="transmembrane region" description="Helical" evidence="9">
    <location>
        <begin position="75"/>
        <end position="95"/>
    </location>
</feature>
<dbReference type="InterPro" id="IPR003594">
    <property type="entry name" value="HATPase_dom"/>
</dbReference>
<dbReference type="GO" id="GO:0005524">
    <property type="term" value="F:ATP binding"/>
    <property type="evidence" value="ECO:0007669"/>
    <property type="project" value="UniProtKB-KW"/>
</dbReference>
<evidence type="ECO:0000256" key="4">
    <source>
        <dbReference type="ARBA" id="ARBA00022679"/>
    </source>
</evidence>
<evidence type="ECO:0000256" key="5">
    <source>
        <dbReference type="ARBA" id="ARBA00022741"/>
    </source>
</evidence>
<evidence type="ECO:0000256" key="9">
    <source>
        <dbReference type="SAM" id="Phobius"/>
    </source>
</evidence>
<dbReference type="EMBL" id="BOPH01000022">
    <property type="protein sequence ID" value="GIJ67029.1"/>
    <property type="molecule type" value="Genomic_DNA"/>
</dbReference>
<dbReference type="Gene3D" id="3.30.565.10">
    <property type="entry name" value="Histidine kinase-like ATPase, C-terminal domain"/>
    <property type="match status" value="1"/>
</dbReference>
<evidence type="ECO:0000256" key="6">
    <source>
        <dbReference type="ARBA" id="ARBA00022777"/>
    </source>
</evidence>
<accession>A0A8J4EA14</accession>
<dbReference type="InterPro" id="IPR011712">
    <property type="entry name" value="Sig_transdc_His_kin_sub3_dim/P"/>
</dbReference>
<keyword evidence="5" id="KW-0547">Nucleotide-binding</keyword>
<keyword evidence="9" id="KW-0472">Membrane</keyword>
<keyword evidence="8" id="KW-0902">Two-component regulatory system</keyword>
<feature type="transmembrane region" description="Helical" evidence="9">
    <location>
        <begin position="29"/>
        <end position="49"/>
    </location>
</feature>
<organism evidence="11 12">
    <name type="scientific">Virgisporangium ochraceum</name>
    <dbReference type="NCBI Taxonomy" id="65505"/>
    <lineage>
        <taxon>Bacteria</taxon>
        <taxon>Bacillati</taxon>
        <taxon>Actinomycetota</taxon>
        <taxon>Actinomycetes</taxon>
        <taxon>Micromonosporales</taxon>
        <taxon>Micromonosporaceae</taxon>
        <taxon>Virgisporangium</taxon>
    </lineage>
</organism>
<proteinExistence type="predicted"/>
<evidence type="ECO:0000313" key="12">
    <source>
        <dbReference type="Proteomes" id="UP000635606"/>
    </source>
</evidence>
<dbReference type="InterPro" id="IPR050482">
    <property type="entry name" value="Sensor_HK_TwoCompSys"/>
</dbReference>
<keyword evidence="7" id="KW-0067">ATP-binding</keyword>
<dbReference type="Pfam" id="PF02518">
    <property type="entry name" value="HATPase_c"/>
    <property type="match status" value="1"/>
</dbReference>
<gene>
    <name evidence="11" type="ORF">Voc01_019460</name>
</gene>
<feature type="transmembrane region" description="Helical" evidence="9">
    <location>
        <begin position="156"/>
        <end position="178"/>
    </location>
</feature>
<dbReference type="Proteomes" id="UP000635606">
    <property type="component" value="Unassembled WGS sequence"/>
</dbReference>
<keyword evidence="3" id="KW-0597">Phosphoprotein</keyword>
<dbReference type="Pfam" id="PF23539">
    <property type="entry name" value="DUF7134"/>
    <property type="match status" value="1"/>
</dbReference>
<dbReference type="PANTHER" id="PTHR24421">
    <property type="entry name" value="NITRATE/NITRITE SENSOR PROTEIN NARX-RELATED"/>
    <property type="match status" value="1"/>
</dbReference>
<evidence type="ECO:0000256" key="7">
    <source>
        <dbReference type="ARBA" id="ARBA00022840"/>
    </source>
</evidence>
<dbReference type="InterPro" id="IPR055558">
    <property type="entry name" value="DUF7134"/>
</dbReference>
<keyword evidence="9" id="KW-0812">Transmembrane</keyword>
<evidence type="ECO:0000259" key="10">
    <source>
        <dbReference type="SMART" id="SM00387"/>
    </source>
</evidence>
<dbReference type="AlphaFoldDB" id="A0A8J4EA14"/>
<feature type="domain" description="Histidine kinase/HSP90-like ATPase" evidence="10">
    <location>
        <begin position="299"/>
        <end position="392"/>
    </location>
</feature>
<comment type="catalytic activity">
    <reaction evidence="1">
        <text>ATP + protein L-histidine = ADP + protein N-phospho-L-histidine.</text>
        <dbReference type="EC" id="2.7.13.3"/>
    </reaction>
</comment>
<dbReference type="Pfam" id="PF07730">
    <property type="entry name" value="HisKA_3"/>
    <property type="match status" value="1"/>
</dbReference>
<keyword evidence="4" id="KW-0808">Transferase</keyword>
<dbReference type="EC" id="2.7.13.3" evidence="2"/>
<dbReference type="PANTHER" id="PTHR24421:SF10">
    <property type="entry name" value="NITRATE_NITRITE SENSOR PROTEIN NARQ"/>
    <property type="match status" value="1"/>
</dbReference>
<evidence type="ECO:0000256" key="3">
    <source>
        <dbReference type="ARBA" id="ARBA00022553"/>
    </source>
</evidence>
<feature type="transmembrane region" description="Helical" evidence="9">
    <location>
        <begin position="116"/>
        <end position="136"/>
    </location>
</feature>
<keyword evidence="12" id="KW-1185">Reference proteome</keyword>
<keyword evidence="9" id="KW-1133">Transmembrane helix</keyword>